<organism evidence="1 2">
    <name type="scientific">Limnohabitans radicicola</name>
    <dbReference type="NCBI Taxonomy" id="2771427"/>
    <lineage>
        <taxon>Bacteria</taxon>
        <taxon>Pseudomonadati</taxon>
        <taxon>Pseudomonadota</taxon>
        <taxon>Betaproteobacteria</taxon>
        <taxon>Burkholderiales</taxon>
        <taxon>Comamonadaceae</taxon>
        <taxon>Limnohabitans</taxon>
    </lineage>
</organism>
<gene>
    <name evidence="1" type="ORF">IC609_07855</name>
</gene>
<evidence type="ECO:0000313" key="1">
    <source>
        <dbReference type="EMBL" id="MBD8050455.1"/>
    </source>
</evidence>
<protein>
    <recommendedName>
        <fullName evidence="3">PDEase domain-containing protein</fullName>
    </recommendedName>
</protein>
<evidence type="ECO:0008006" key="3">
    <source>
        <dbReference type="Google" id="ProtNLM"/>
    </source>
</evidence>
<comment type="caution">
    <text evidence="1">The sequence shown here is derived from an EMBL/GenBank/DDBJ whole genome shotgun (WGS) entry which is preliminary data.</text>
</comment>
<keyword evidence="2" id="KW-1185">Reference proteome</keyword>
<dbReference type="EMBL" id="JACYFT010000002">
    <property type="protein sequence ID" value="MBD8050455.1"/>
    <property type="molecule type" value="Genomic_DNA"/>
</dbReference>
<proteinExistence type="predicted"/>
<dbReference type="GO" id="GO:0004114">
    <property type="term" value="F:3',5'-cyclic-nucleotide phosphodiesterase activity"/>
    <property type="evidence" value="ECO:0007669"/>
    <property type="project" value="InterPro"/>
</dbReference>
<sequence>MDLPYLIASLKNLRDKWPDGWPGLDLVVRNALAQLGHTKQTRLTPRHQALHDCIFSVIQAIETDGVKRAATQAEPAYHNRLHFSDTVVSLCVLLCNERMISGRPSSAALSHAEWLGMLTMVSHDFMHNGRVNAFRSEIETLTVQALLPHMSQHRVHEEDQALISSLILKTDPAFVAESHQAIQGLPFDIADPRCMLVLIQESDILASALPATGGGLTKQLSREWSTVAPKLSQSLLPPEGRLMFLKHAALFSSPASRRLGVQAIIDQQIEALQAI</sequence>
<evidence type="ECO:0000313" key="2">
    <source>
        <dbReference type="Proteomes" id="UP000647424"/>
    </source>
</evidence>
<dbReference type="GO" id="GO:0007165">
    <property type="term" value="P:signal transduction"/>
    <property type="evidence" value="ECO:0007669"/>
    <property type="project" value="InterPro"/>
</dbReference>
<name>A0A927FJ01_9BURK</name>
<dbReference type="InterPro" id="IPR036971">
    <property type="entry name" value="PDEase_catalytic_dom_sf"/>
</dbReference>
<accession>A0A927FJ01</accession>
<reference evidence="1" key="1">
    <citation type="submission" date="2020-09" db="EMBL/GenBank/DDBJ databases">
        <title>Genome seq and assembly of Limnohabitants sp.</title>
        <authorList>
            <person name="Chhetri G."/>
        </authorList>
    </citation>
    <scope>NUCLEOTIDE SEQUENCE</scope>
    <source>
        <strain evidence="1">JUR4</strain>
    </source>
</reference>
<dbReference type="Proteomes" id="UP000647424">
    <property type="component" value="Unassembled WGS sequence"/>
</dbReference>
<dbReference type="AlphaFoldDB" id="A0A927FJ01"/>
<dbReference type="RefSeq" id="WP_191818969.1">
    <property type="nucleotide sequence ID" value="NZ_JACYFT010000002.1"/>
</dbReference>
<dbReference type="Gene3D" id="1.10.1300.10">
    <property type="entry name" value="3'5'-cyclic nucleotide phosphodiesterase, catalytic domain"/>
    <property type="match status" value="1"/>
</dbReference>